<sequence>MMRIMAKEKSKILLINVILITLIIIFNDYILIVLENNTVIFSVAIVCTLLYSIFAFIENISNRILFIAPIVSLVLVYYIFWLGSDFIKFYQLILGLVIGILFYIFEIKIVKKNFLE</sequence>
<comment type="caution">
    <text evidence="2">The sequence shown here is derived from an EMBL/GenBank/DDBJ whole genome shotgun (WGS) entry which is preliminary data.</text>
</comment>
<feature type="transmembrane region" description="Helical" evidence="1">
    <location>
        <begin position="38"/>
        <end position="57"/>
    </location>
</feature>
<keyword evidence="1" id="KW-0812">Transmembrane</keyword>
<keyword evidence="1" id="KW-0472">Membrane</keyword>
<dbReference type="EMBL" id="JAANYN010000008">
    <property type="protein sequence ID" value="NHE58629.1"/>
    <property type="molecule type" value="Genomic_DNA"/>
</dbReference>
<proteinExistence type="predicted"/>
<evidence type="ECO:0000313" key="3">
    <source>
        <dbReference type="Proteomes" id="UP000649799"/>
    </source>
</evidence>
<dbReference type="RefSeq" id="WP_166149203.1">
    <property type="nucleotide sequence ID" value="NZ_JAANYN010000008.1"/>
</dbReference>
<gene>
    <name evidence="2" type="ORF">G9Q97_17605</name>
</gene>
<dbReference type="Proteomes" id="UP000649799">
    <property type="component" value="Unassembled WGS sequence"/>
</dbReference>
<accession>A0ABX0HAB3</accession>
<feature type="transmembrane region" description="Helical" evidence="1">
    <location>
        <begin position="12"/>
        <end position="32"/>
    </location>
</feature>
<feature type="transmembrane region" description="Helical" evidence="1">
    <location>
        <begin position="64"/>
        <end position="83"/>
    </location>
</feature>
<organism evidence="2 3">
    <name type="scientific">Cyclobacterium plantarum</name>
    <dbReference type="NCBI Taxonomy" id="2716263"/>
    <lineage>
        <taxon>Bacteria</taxon>
        <taxon>Pseudomonadati</taxon>
        <taxon>Bacteroidota</taxon>
        <taxon>Cytophagia</taxon>
        <taxon>Cytophagales</taxon>
        <taxon>Cyclobacteriaceae</taxon>
        <taxon>Cyclobacterium</taxon>
    </lineage>
</organism>
<keyword evidence="3" id="KW-1185">Reference proteome</keyword>
<evidence type="ECO:0000256" key="1">
    <source>
        <dbReference type="SAM" id="Phobius"/>
    </source>
</evidence>
<reference evidence="2 3" key="1">
    <citation type="submission" date="2020-03" db="EMBL/GenBank/DDBJ databases">
        <title>Cyclobacterium plantarum sp. nov., a marine bacterium isolated from a coastal-marine wetland.</title>
        <authorList>
            <person name="Sanchez-Porro C."/>
            <person name="Ventosa A."/>
            <person name="Amoozegar M."/>
        </authorList>
    </citation>
    <scope>NUCLEOTIDE SEQUENCE [LARGE SCALE GENOMIC DNA]</scope>
    <source>
        <strain evidence="2 3">GBPx2</strain>
    </source>
</reference>
<name>A0ABX0HAB3_9BACT</name>
<evidence type="ECO:0000313" key="2">
    <source>
        <dbReference type="EMBL" id="NHE58629.1"/>
    </source>
</evidence>
<keyword evidence="1" id="KW-1133">Transmembrane helix</keyword>
<protein>
    <submittedName>
        <fullName evidence="2">Uncharacterized protein</fullName>
    </submittedName>
</protein>
<feature type="transmembrane region" description="Helical" evidence="1">
    <location>
        <begin position="89"/>
        <end position="105"/>
    </location>
</feature>